<accession>A0A099J4R0</accession>
<keyword evidence="1" id="KW-1133">Transmembrane helix</keyword>
<protein>
    <submittedName>
        <fullName evidence="2">Uncharacterized protein</fullName>
    </submittedName>
</protein>
<dbReference type="RefSeq" id="WP_035836832.1">
    <property type="nucleotide sequence ID" value="NZ_JACHBQ010000001.1"/>
</dbReference>
<feature type="transmembrane region" description="Helical" evidence="1">
    <location>
        <begin position="48"/>
        <end position="78"/>
    </location>
</feature>
<feature type="transmembrane region" description="Helical" evidence="1">
    <location>
        <begin position="7"/>
        <end position="28"/>
    </location>
</feature>
<evidence type="ECO:0000313" key="3">
    <source>
        <dbReference type="EMBL" id="MBB5640492.1"/>
    </source>
</evidence>
<dbReference type="AlphaFoldDB" id="A0A099J4R0"/>
<evidence type="ECO:0000313" key="2">
    <source>
        <dbReference type="EMBL" id="KGJ73394.1"/>
    </source>
</evidence>
<evidence type="ECO:0000313" key="5">
    <source>
        <dbReference type="Proteomes" id="UP000561726"/>
    </source>
</evidence>
<dbReference type="Proteomes" id="UP000029864">
    <property type="component" value="Unassembled WGS sequence"/>
</dbReference>
<dbReference type="Proteomes" id="UP000561726">
    <property type="component" value="Unassembled WGS sequence"/>
</dbReference>
<comment type="caution">
    <text evidence="2">The sequence shown here is derived from an EMBL/GenBank/DDBJ whole genome shotgun (WGS) entry which is preliminary data.</text>
</comment>
<reference evidence="3 5" key="2">
    <citation type="submission" date="2020-08" db="EMBL/GenBank/DDBJ databases">
        <title>Sequencing the genomes of 1000 actinobacteria strains.</title>
        <authorList>
            <person name="Klenk H.-P."/>
        </authorList>
    </citation>
    <scope>NUCLEOTIDE SEQUENCE [LARGE SCALE GENOMIC DNA]</scope>
    <source>
        <strain evidence="3 5">DSM 21065</strain>
    </source>
</reference>
<sequence length="85" mass="8900">MKRWIIGTAGFLGLSVVVVLGIYAYVAVGNSLGEQWSSLDGPGPVWRAIVGFGAVYAVVISAAVLVVLVLVAVLRAYLPRVTGKQ</sequence>
<keyword evidence="4" id="KW-1185">Reference proteome</keyword>
<organism evidence="2 4">
    <name type="scientific">Cryobacterium roopkundense</name>
    <dbReference type="NCBI Taxonomy" id="1001240"/>
    <lineage>
        <taxon>Bacteria</taxon>
        <taxon>Bacillati</taxon>
        <taxon>Actinomycetota</taxon>
        <taxon>Actinomycetes</taxon>
        <taxon>Micrococcales</taxon>
        <taxon>Microbacteriaceae</taxon>
        <taxon>Cryobacterium</taxon>
    </lineage>
</organism>
<dbReference type="EMBL" id="JPXF01000044">
    <property type="protein sequence ID" value="KGJ73394.1"/>
    <property type="molecule type" value="Genomic_DNA"/>
</dbReference>
<evidence type="ECO:0000313" key="4">
    <source>
        <dbReference type="Proteomes" id="UP000029864"/>
    </source>
</evidence>
<dbReference type="EMBL" id="JACHBQ010000001">
    <property type="protein sequence ID" value="MBB5640492.1"/>
    <property type="molecule type" value="Genomic_DNA"/>
</dbReference>
<name>A0A099J4R0_9MICO</name>
<keyword evidence="1" id="KW-0472">Membrane</keyword>
<reference evidence="2 4" key="1">
    <citation type="submission" date="2014-08" db="EMBL/GenBank/DDBJ databases">
        <authorList>
            <person name="Sisinthy S."/>
        </authorList>
    </citation>
    <scope>NUCLEOTIDE SEQUENCE [LARGE SCALE GENOMIC DNA]</scope>
    <source>
        <strain evidence="2 4">RuG17</strain>
    </source>
</reference>
<gene>
    <name evidence="3" type="ORF">BJ997_001040</name>
    <name evidence="2" type="ORF">GY21_11280</name>
</gene>
<dbReference type="OrthoDB" id="5126098at2"/>
<proteinExistence type="predicted"/>
<keyword evidence="1" id="KW-0812">Transmembrane</keyword>
<evidence type="ECO:0000256" key="1">
    <source>
        <dbReference type="SAM" id="Phobius"/>
    </source>
</evidence>